<evidence type="ECO:0000259" key="2">
    <source>
        <dbReference type="PROSITE" id="PS50883"/>
    </source>
</evidence>
<feature type="domain" description="EAL" evidence="2">
    <location>
        <begin position="257"/>
        <end position="507"/>
    </location>
</feature>
<dbReference type="SMART" id="SM00267">
    <property type="entry name" value="GGDEF"/>
    <property type="match status" value="1"/>
</dbReference>
<dbReference type="PROSITE" id="PS50883">
    <property type="entry name" value="EAL"/>
    <property type="match status" value="1"/>
</dbReference>
<name>A0ABP7LRB9_9SPHN</name>
<dbReference type="Gene3D" id="3.20.20.450">
    <property type="entry name" value="EAL domain"/>
    <property type="match status" value="1"/>
</dbReference>
<sequence length="523" mass="57204">MVNAQRDAIVLTILIAAVLLLIWNGSTFFANLQIAGNFDPDVRIASTALTLNVALILFGWRRYVDLQHEAELRAEQERRAVVLATTDAISGLYNRKGFADRAGELLARSLVSGDHVAVVSCQVQRFKTVNDQHGLEMGDRLLKEIAASLSKELPGHMVIARLSGDEFAVALAVRPDQAERAEEVAETLLKIVTRPYVFENRIIQVGAFVGIAVAPAAEAGVPDLLRRADIAMDRARNGRIARPVWFDAGMERALLAQGEIEQGIRFGLENGQFIPFFEPQVDLATGDIVGFEVLARWNHPLTGIIGPDIFIPIAEEIGLIGRMSEQLIGEALREAATWDPAIKISVNISPSQLADSWFAQRIVRLLTETRFPADRLVVEVTETSLFADMDLARSIVASLKNQGIRLALDDFGTGFSSLAHLRSLPFDIIKIDRSFVADIHSKRENGAIIRAVTTLANALCVPVCVEGIENESTLEGVMSLGCEIGQGWYFGKAMPAEQAREMLATSRRTELLQPPHSSAAARA</sequence>
<keyword evidence="1" id="KW-1133">Transmembrane helix</keyword>
<dbReference type="InterPro" id="IPR000160">
    <property type="entry name" value="GGDEF_dom"/>
</dbReference>
<dbReference type="PANTHER" id="PTHR33121">
    <property type="entry name" value="CYCLIC DI-GMP PHOSPHODIESTERASE PDEF"/>
    <property type="match status" value="1"/>
</dbReference>
<keyword evidence="1" id="KW-0812">Transmembrane</keyword>
<evidence type="ECO:0000256" key="1">
    <source>
        <dbReference type="SAM" id="Phobius"/>
    </source>
</evidence>
<evidence type="ECO:0000259" key="3">
    <source>
        <dbReference type="PROSITE" id="PS50887"/>
    </source>
</evidence>
<dbReference type="InterPro" id="IPR035919">
    <property type="entry name" value="EAL_sf"/>
</dbReference>
<dbReference type="InterPro" id="IPR001633">
    <property type="entry name" value="EAL_dom"/>
</dbReference>
<feature type="domain" description="GGDEF" evidence="3">
    <location>
        <begin position="114"/>
        <end position="247"/>
    </location>
</feature>
<dbReference type="PANTHER" id="PTHR33121:SF70">
    <property type="entry name" value="SIGNALING PROTEIN YKOW"/>
    <property type="match status" value="1"/>
</dbReference>
<proteinExistence type="predicted"/>
<gene>
    <name evidence="4" type="ORF">GCM10022276_26990</name>
</gene>
<comment type="caution">
    <text evidence="4">The sequence shown here is derived from an EMBL/GenBank/DDBJ whole genome shotgun (WGS) entry which is preliminary data.</text>
</comment>
<reference evidence="5" key="1">
    <citation type="journal article" date="2019" name="Int. J. Syst. Evol. Microbiol.">
        <title>The Global Catalogue of Microorganisms (GCM) 10K type strain sequencing project: providing services to taxonomists for standard genome sequencing and annotation.</title>
        <authorList>
            <consortium name="The Broad Institute Genomics Platform"/>
            <consortium name="The Broad Institute Genome Sequencing Center for Infectious Disease"/>
            <person name="Wu L."/>
            <person name="Ma J."/>
        </authorList>
    </citation>
    <scope>NUCLEOTIDE SEQUENCE [LARGE SCALE GENOMIC DNA]</scope>
    <source>
        <strain evidence="5">JCM 17543</strain>
    </source>
</reference>
<dbReference type="Gene3D" id="3.30.70.270">
    <property type="match status" value="1"/>
</dbReference>
<dbReference type="Pfam" id="PF00990">
    <property type="entry name" value="GGDEF"/>
    <property type="match status" value="1"/>
</dbReference>
<dbReference type="CDD" id="cd01949">
    <property type="entry name" value="GGDEF"/>
    <property type="match status" value="1"/>
</dbReference>
<feature type="transmembrane region" description="Helical" evidence="1">
    <location>
        <begin position="9"/>
        <end position="30"/>
    </location>
</feature>
<organism evidence="4 5">
    <name type="scientific">Sphingomonas limnosediminicola</name>
    <dbReference type="NCBI Taxonomy" id="940133"/>
    <lineage>
        <taxon>Bacteria</taxon>
        <taxon>Pseudomonadati</taxon>
        <taxon>Pseudomonadota</taxon>
        <taxon>Alphaproteobacteria</taxon>
        <taxon>Sphingomonadales</taxon>
        <taxon>Sphingomonadaceae</taxon>
        <taxon>Sphingomonas</taxon>
    </lineage>
</organism>
<keyword evidence="5" id="KW-1185">Reference proteome</keyword>
<keyword evidence="1" id="KW-0472">Membrane</keyword>
<dbReference type="InterPro" id="IPR050706">
    <property type="entry name" value="Cyclic-di-GMP_PDE-like"/>
</dbReference>
<evidence type="ECO:0000313" key="5">
    <source>
        <dbReference type="Proteomes" id="UP001500827"/>
    </source>
</evidence>
<dbReference type="InterPro" id="IPR029787">
    <property type="entry name" value="Nucleotide_cyclase"/>
</dbReference>
<evidence type="ECO:0000313" key="4">
    <source>
        <dbReference type="EMBL" id="GAA3907117.1"/>
    </source>
</evidence>
<dbReference type="SUPFAM" id="SSF141868">
    <property type="entry name" value="EAL domain-like"/>
    <property type="match status" value="1"/>
</dbReference>
<dbReference type="CDD" id="cd01948">
    <property type="entry name" value="EAL"/>
    <property type="match status" value="1"/>
</dbReference>
<dbReference type="PROSITE" id="PS50887">
    <property type="entry name" value="GGDEF"/>
    <property type="match status" value="1"/>
</dbReference>
<dbReference type="EMBL" id="BAABBM010000001">
    <property type="protein sequence ID" value="GAA3907117.1"/>
    <property type="molecule type" value="Genomic_DNA"/>
</dbReference>
<dbReference type="NCBIfam" id="TIGR00254">
    <property type="entry name" value="GGDEF"/>
    <property type="match status" value="1"/>
</dbReference>
<dbReference type="SMART" id="SM00052">
    <property type="entry name" value="EAL"/>
    <property type="match status" value="1"/>
</dbReference>
<dbReference type="SUPFAM" id="SSF55073">
    <property type="entry name" value="Nucleotide cyclase"/>
    <property type="match status" value="1"/>
</dbReference>
<dbReference type="Pfam" id="PF00563">
    <property type="entry name" value="EAL"/>
    <property type="match status" value="1"/>
</dbReference>
<dbReference type="Proteomes" id="UP001500827">
    <property type="component" value="Unassembled WGS sequence"/>
</dbReference>
<protein>
    <recommendedName>
        <fullName evidence="6">Diguanylate cyclase/phosphodiesterase</fullName>
    </recommendedName>
</protein>
<evidence type="ECO:0008006" key="6">
    <source>
        <dbReference type="Google" id="ProtNLM"/>
    </source>
</evidence>
<dbReference type="InterPro" id="IPR043128">
    <property type="entry name" value="Rev_trsase/Diguanyl_cyclase"/>
</dbReference>
<accession>A0ABP7LRB9</accession>